<protein>
    <submittedName>
        <fullName evidence="3">DUF5060 domain-containing protein</fullName>
    </submittedName>
</protein>
<proteinExistence type="predicted"/>
<dbReference type="EMBL" id="JBHUHZ010000003">
    <property type="protein sequence ID" value="MFD2163983.1"/>
    <property type="molecule type" value="Genomic_DNA"/>
</dbReference>
<dbReference type="RefSeq" id="WP_255904778.1">
    <property type="nucleotide sequence ID" value="NZ_JAFMZO010000004.1"/>
</dbReference>
<dbReference type="Gene3D" id="2.60.40.10">
    <property type="entry name" value="Immunoglobulins"/>
    <property type="match status" value="1"/>
</dbReference>
<dbReference type="InterPro" id="IPR013783">
    <property type="entry name" value="Ig-like_fold"/>
</dbReference>
<dbReference type="InterPro" id="IPR032260">
    <property type="entry name" value="DUF5060"/>
</dbReference>
<dbReference type="Proteomes" id="UP001597387">
    <property type="component" value="Unassembled WGS sequence"/>
</dbReference>
<feature type="domain" description="DUF5060" evidence="2">
    <location>
        <begin position="53"/>
        <end position="127"/>
    </location>
</feature>
<evidence type="ECO:0000313" key="4">
    <source>
        <dbReference type="Proteomes" id="UP001597387"/>
    </source>
</evidence>
<evidence type="ECO:0000259" key="2">
    <source>
        <dbReference type="Pfam" id="PF16586"/>
    </source>
</evidence>
<dbReference type="Pfam" id="PF16586">
    <property type="entry name" value="DUF5060"/>
    <property type="match status" value="1"/>
</dbReference>
<sequence length="579" mass="66533">MQNILLKAIPSLKYWMFVITCFLIPLSGYSIDRKSDTRHAANLSKLIRVTEKVGRYRTFEASITNNKTYENKFTAVELLVQYQAPSGRLIDFRGFFDGDGKGSGNLILGNVWKMRFMPDELGTWKYVYRWTDGTPGGKGSFDCTAQGQGKGVLQAYLKNPRWFAYNGTEPVWLKSYYETGHGSIGQDFNWIVDNVYSKFKEHGYNHLQVNWLLSLCCFKQYYLDGPAPQTLDLALYQEGKASSTMNFDVWKRMEQHLSWLNNNGINVHMFLGVDGSRNEGPVWEKLSAEEKDFFVRYMTARLAPYANLAGWNFVWEVDGNRESHELGFTRLVQKYDVFNHLRTYEDEFPRENHYNLPEYTFAAIENHQIASPEKAEERTLWRDAWTHHMACKLGYRGKPVFMSEGNALWRRFWHERVNATQDDLRRSAWACATAGASFTWNGHAKEYELYAGGESGLPFNDKNPFTASEKAIDIIAQIMHNDIRFERMQPNDELLSEHQTLRVYALAEPGKQYIVFAPQGENFALKLEKGSYTKNTWVDAKTGRRTAAAAVQSTGSEKPVQFKAPDATTDWVLILKGGL</sequence>
<accession>A0ABW4ZPQ1</accession>
<gene>
    <name evidence="3" type="ORF">ACFSJU_16360</name>
</gene>
<dbReference type="InterPro" id="IPR024749">
    <property type="entry name" value="Collagen-bd_put"/>
</dbReference>
<dbReference type="Pfam" id="PF12904">
    <property type="entry name" value="Collagen_bind_2"/>
    <property type="match status" value="1"/>
</dbReference>
<name>A0ABW4ZPQ1_9SPHI</name>
<comment type="caution">
    <text evidence="3">The sequence shown here is derived from an EMBL/GenBank/DDBJ whole genome shotgun (WGS) entry which is preliminary data.</text>
</comment>
<keyword evidence="4" id="KW-1185">Reference proteome</keyword>
<organism evidence="3 4">
    <name type="scientific">Paradesertivirga mongoliensis</name>
    <dbReference type="NCBI Taxonomy" id="2100740"/>
    <lineage>
        <taxon>Bacteria</taxon>
        <taxon>Pseudomonadati</taxon>
        <taxon>Bacteroidota</taxon>
        <taxon>Sphingobacteriia</taxon>
        <taxon>Sphingobacteriales</taxon>
        <taxon>Sphingobacteriaceae</taxon>
        <taxon>Paradesertivirga</taxon>
    </lineage>
</organism>
<evidence type="ECO:0000259" key="1">
    <source>
        <dbReference type="Pfam" id="PF12904"/>
    </source>
</evidence>
<feature type="domain" description="Putative collagen-binding" evidence="1">
    <location>
        <begin position="499"/>
        <end position="575"/>
    </location>
</feature>
<evidence type="ECO:0000313" key="3">
    <source>
        <dbReference type="EMBL" id="MFD2163983.1"/>
    </source>
</evidence>
<dbReference type="Gene3D" id="3.20.20.80">
    <property type="entry name" value="Glycosidases"/>
    <property type="match status" value="1"/>
</dbReference>
<reference evidence="4" key="1">
    <citation type="journal article" date="2019" name="Int. J. Syst. Evol. Microbiol.">
        <title>The Global Catalogue of Microorganisms (GCM) 10K type strain sequencing project: providing services to taxonomists for standard genome sequencing and annotation.</title>
        <authorList>
            <consortium name="The Broad Institute Genomics Platform"/>
            <consortium name="The Broad Institute Genome Sequencing Center for Infectious Disease"/>
            <person name="Wu L."/>
            <person name="Ma J."/>
        </authorList>
    </citation>
    <scope>NUCLEOTIDE SEQUENCE [LARGE SCALE GENOMIC DNA]</scope>
    <source>
        <strain evidence="4">KCTC 42217</strain>
    </source>
</reference>